<dbReference type="PANTHER" id="PTHR30469">
    <property type="entry name" value="MULTIDRUG RESISTANCE PROTEIN MDTA"/>
    <property type="match status" value="1"/>
</dbReference>
<keyword evidence="5" id="KW-1185">Reference proteome</keyword>
<dbReference type="SUPFAM" id="SSF111369">
    <property type="entry name" value="HlyD-like secretion proteins"/>
    <property type="match status" value="1"/>
</dbReference>
<reference evidence="5" key="1">
    <citation type="journal article" date="2019" name="Int. J. Syst. Evol. Microbiol.">
        <title>The Global Catalogue of Microorganisms (GCM) 10K type strain sequencing project: providing services to taxonomists for standard genome sequencing and annotation.</title>
        <authorList>
            <consortium name="The Broad Institute Genomics Platform"/>
            <consortium name="The Broad Institute Genome Sequencing Center for Infectious Disease"/>
            <person name="Wu L."/>
            <person name="Ma J."/>
        </authorList>
    </citation>
    <scope>NUCLEOTIDE SEQUENCE [LARGE SCALE GENOMIC DNA]</scope>
    <source>
        <strain evidence="5">CGMCC 1.10992</strain>
    </source>
</reference>
<dbReference type="PANTHER" id="PTHR30469:SF11">
    <property type="entry name" value="BLL4320 PROTEIN"/>
    <property type="match status" value="1"/>
</dbReference>
<evidence type="ECO:0000259" key="3">
    <source>
        <dbReference type="Pfam" id="PF25954"/>
    </source>
</evidence>
<dbReference type="Gene3D" id="2.40.50.100">
    <property type="match status" value="1"/>
</dbReference>
<feature type="domain" description="CusB-like beta-barrel" evidence="3">
    <location>
        <begin position="196"/>
        <end position="266"/>
    </location>
</feature>
<dbReference type="InterPro" id="IPR058792">
    <property type="entry name" value="Beta-barrel_RND_2"/>
</dbReference>
<evidence type="ECO:0000256" key="1">
    <source>
        <dbReference type="ARBA" id="ARBA00009477"/>
    </source>
</evidence>
<dbReference type="Pfam" id="PF25917">
    <property type="entry name" value="BSH_RND"/>
    <property type="match status" value="1"/>
</dbReference>
<proteinExistence type="inferred from homology"/>
<dbReference type="InterPro" id="IPR006143">
    <property type="entry name" value="RND_pump_MFP"/>
</dbReference>
<dbReference type="NCBIfam" id="TIGR01730">
    <property type="entry name" value="RND_mfp"/>
    <property type="match status" value="1"/>
</dbReference>
<dbReference type="EMBL" id="JBHUHT010000011">
    <property type="protein sequence ID" value="MFD2096097.1"/>
    <property type="molecule type" value="Genomic_DNA"/>
</dbReference>
<sequence length="362" mass="39630">MLVVVVLVFGSVIGFNLFKQKMISEYMANQPAPTFPVTTAQVMPSDWIPSIESIGFIEPYRGVTIKNESAGVIDSILVDSGAKVTEGTLLMSLDTDVERANLKRSEAQLPALKAQARRMQTLYKSGSASEGQRDEAVAHYEAQIADVASLKATIARREIRAPFDGQIGIRQVFLGQYLEAGSDVVRLEDTSTMRIRFTIPQNQLSQVHVNQTIEVSVDAYPQTTFRGKITTIEPAVNFQSGVVQIQADVPNENGVLRSGMFARVNVILPTLKQQLVVPQTAINFTLYGETIYVATKKEGSDQLIAEQRTIHVEERRSDVARITGLQPGETIVTSGQVRLSNGSQIRVVESDALNTPAEIPAL</sequence>
<name>A0ABW4XKL3_9GAMM</name>
<evidence type="ECO:0000313" key="5">
    <source>
        <dbReference type="Proteomes" id="UP001597380"/>
    </source>
</evidence>
<dbReference type="Gene3D" id="2.40.420.20">
    <property type="match status" value="1"/>
</dbReference>
<dbReference type="Gene3D" id="1.10.287.470">
    <property type="entry name" value="Helix hairpin bin"/>
    <property type="match status" value="1"/>
</dbReference>
<comment type="caution">
    <text evidence="4">The sequence shown here is derived from an EMBL/GenBank/DDBJ whole genome shotgun (WGS) entry which is preliminary data.</text>
</comment>
<evidence type="ECO:0000313" key="4">
    <source>
        <dbReference type="EMBL" id="MFD2096097.1"/>
    </source>
</evidence>
<comment type="similarity">
    <text evidence="1">Belongs to the membrane fusion protein (MFP) (TC 8.A.1) family.</text>
</comment>
<dbReference type="Gene3D" id="2.40.30.170">
    <property type="match status" value="1"/>
</dbReference>
<evidence type="ECO:0000259" key="2">
    <source>
        <dbReference type="Pfam" id="PF25917"/>
    </source>
</evidence>
<organism evidence="4 5">
    <name type="scientific">Corallincola platygyrae</name>
    <dbReference type="NCBI Taxonomy" id="1193278"/>
    <lineage>
        <taxon>Bacteria</taxon>
        <taxon>Pseudomonadati</taxon>
        <taxon>Pseudomonadota</taxon>
        <taxon>Gammaproteobacteria</taxon>
        <taxon>Alteromonadales</taxon>
        <taxon>Psychromonadaceae</taxon>
        <taxon>Corallincola</taxon>
    </lineage>
</organism>
<dbReference type="RefSeq" id="WP_345341340.1">
    <property type="nucleotide sequence ID" value="NZ_BAABLI010000017.1"/>
</dbReference>
<protein>
    <submittedName>
        <fullName evidence="4">Efflux RND transporter periplasmic adaptor subunit</fullName>
    </submittedName>
</protein>
<dbReference type="Pfam" id="PF25954">
    <property type="entry name" value="Beta-barrel_RND_2"/>
    <property type="match status" value="1"/>
</dbReference>
<dbReference type="Proteomes" id="UP001597380">
    <property type="component" value="Unassembled WGS sequence"/>
</dbReference>
<gene>
    <name evidence="4" type="ORF">ACFSJ3_08895</name>
</gene>
<dbReference type="InterPro" id="IPR058625">
    <property type="entry name" value="MdtA-like_BSH"/>
</dbReference>
<feature type="domain" description="Multidrug resistance protein MdtA-like barrel-sandwich hybrid" evidence="2">
    <location>
        <begin position="63"/>
        <end position="182"/>
    </location>
</feature>
<accession>A0ABW4XKL3</accession>